<evidence type="ECO:0000313" key="2">
    <source>
        <dbReference type="Proteomes" id="UP000317171"/>
    </source>
</evidence>
<keyword evidence="2" id="KW-1185">Reference proteome</keyword>
<dbReference type="AlphaFoldDB" id="A0A517RMH4"/>
<organism evidence="1 2">
    <name type="scientific">Gimesia alba</name>
    <dbReference type="NCBI Taxonomy" id="2527973"/>
    <lineage>
        <taxon>Bacteria</taxon>
        <taxon>Pseudomonadati</taxon>
        <taxon>Planctomycetota</taxon>
        <taxon>Planctomycetia</taxon>
        <taxon>Planctomycetales</taxon>
        <taxon>Planctomycetaceae</taxon>
        <taxon>Gimesia</taxon>
    </lineage>
</organism>
<accession>A0A517RMH4</accession>
<dbReference type="EMBL" id="CP036269">
    <property type="protein sequence ID" value="QDT45085.1"/>
    <property type="molecule type" value="Genomic_DNA"/>
</dbReference>
<dbReference type="RefSeq" id="WP_145221118.1">
    <property type="nucleotide sequence ID" value="NZ_CP036269.1"/>
</dbReference>
<evidence type="ECO:0000313" key="1">
    <source>
        <dbReference type="EMBL" id="QDT45085.1"/>
    </source>
</evidence>
<name>A0A517RMH4_9PLAN</name>
<proteinExistence type="predicted"/>
<dbReference type="Proteomes" id="UP000317171">
    <property type="component" value="Chromosome"/>
</dbReference>
<protein>
    <submittedName>
        <fullName evidence="1">Uncharacterized protein</fullName>
    </submittedName>
</protein>
<sequence length="151" mass="16747">MARKEGKTQEYFTLGFHNLMNRFVWKGDSLSNTILEIEIPASDVRVLHYCLFTIAPSNGKLNAIELFLIIGILAAKSTPGKALNSTFFSDSRDFFSSKTRLSQLTEIIGIGVSHPIKSLHEYPILIAIDFSVQSVAADFNEIPNKQGAEIV</sequence>
<gene>
    <name evidence="1" type="ORF">Pan241w_52030</name>
</gene>
<dbReference type="KEGG" id="gaz:Pan241w_52030"/>
<reference evidence="1 2" key="1">
    <citation type="submission" date="2019-02" db="EMBL/GenBank/DDBJ databases">
        <title>Deep-cultivation of Planctomycetes and their phenomic and genomic characterization uncovers novel biology.</title>
        <authorList>
            <person name="Wiegand S."/>
            <person name="Jogler M."/>
            <person name="Boedeker C."/>
            <person name="Pinto D."/>
            <person name="Vollmers J."/>
            <person name="Rivas-Marin E."/>
            <person name="Kohn T."/>
            <person name="Peeters S.H."/>
            <person name="Heuer A."/>
            <person name="Rast P."/>
            <person name="Oberbeckmann S."/>
            <person name="Bunk B."/>
            <person name="Jeske O."/>
            <person name="Meyerdierks A."/>
            <person name="Storesund J.E."/>
            <person name="Kallscheuer N."/>
            <person name="Luecker S."/>
            <person name="Lage O.M."/>
            <person name="Pohl T."/>
            <person name="Merkel B.J."/>
            <person name="Hornburger P."/>
            <person name="Mueller R.-W."/>
            <person name="Bruemmer F."/>
            <person name="Labrenz M."/>
            <person name="Spormann A.M."/>
            <person name="Op den Camp H."/>
            <person name="Overmann J."/>
            <person name="Amann R."/>
            <person name="Jetten M.S.M."/>
            <person name="Mascher T."/>
            <person name="Medema M.H."/>
            <person name="Devos D.P."/>
            <person name="Kaster A.-K."/>
            <person name="Ovreas L."/>
            <person name="Rohde M."/>
            <person name="Galperin M.Y."/>
            <person name="Jogler C."/>
        </authorList>
    </citation>
    <scope>NUCLEOTIDE SEQUENCE [LARGE SCALE GENOMIC DNA]</scope>
    <source>
        <strain evidence="1 2">Pan241w</strain>
    </source>
</reference>